<dbReference type="Pfam" id="PF05792">
    <property type="entry name" value="Candida_ALS"/>
    <property type="match status" value="6"/>
</dbReference>
<keyword evidence="7" id="KW-0336">GPI-anchor</keyword>
<feature type="compositionally biased region" description="Low complexity" evidence="16">
    <location>
        <begin position="1158"/>
        <end position="1177"/>
    </location>
</feature>
<sequence>MKTVILLHLFFYCTIAMAKTISGVFTSFNSLTYTNTGNYPYGGPGYPTWTAVLGWSLDGTLASPGDTFTLVMPCVFKFITTQTSVDLTANGVKYATCTFHAGEDFTTFSSMSCVVNNGLSSNIRAFGTVRLPISFNVGGTGSSVNIQDSKCFTAGTNTVTFTDGDHKISTTVNFPKTPQSSSSLVYFARVIPSLDKLSSLVVASQCTAGYASGVLGFSATKDDVTIDCSTIHVGITNGLNSWNMPVSSESFSYTKTCTPNSFIITYENVPAGYRPFIDSYVKKSATATNGFNLNYTNIYNCMDGKKGNDPLIYFWTSYTNSDAGSNGAAVVVTTRTVTDSTTAITTLPFDPTVDKTKTIEVIEPIPTTTITTSYVGISTSLSTKTATIGGTATVVVDVPYHTTTTITSIWTGSATTSSTYTNPTDSIDTVVVQVPSPNPTVTTTQFWSGSVPTTETVTTGPQGTDSVIIKEPHNPTVTTTEFWSESFATTETVTNGPEGTDSVIVREPHNPTVTTTEFWSESFATTETVTNGPEGTDSVIVREPHNPTVTTTEFWSESFATTETITTGPLGTDSIVIHDPLEESSSSTAIESSDSNISSSAQESSSSVEQSLTSADETSSIVELSSSSDIPSSSIGLTSSESSTVSSYDSYSSSTSESSIASSYDSYWSSSIESSTLSSSDRYSSSISDTTSFWDSSSSDLESTSITWSSSIDAQSSHLVQSVSNSISTSQELSSSSSEESSTSATDALVSSDASSILSSDTSSYYPSSTISPSDDFPHTIAGESDSQSISFITSTVEISSDSVSLTSDPASSFDSSSSLNSDSSSSPSSDQSDILTSSSFSTLVVPSFSLSSSSSLSLTYPHYVNSTTYHASESESSSVASPSMASESANDDTHTLSESTDTTSSIGTDSSTVTFCRRDNGDGCIVTGMPSSSIDSEQTSDVTTTSSFVASSTPTSAEQSITDNPNIDSSQTSASSSTKLSVFVSDTVVNSISLSETSTLSSDDSTSSDTSISSTTNSDTGNINAGSSHTSTASIKESSIQKTGVMLSSSYLSTKLSSTSDITTELITTELTTTELTTIEDNEPNTFTSTPSSHSEIFSSDNSVLSKQVDGESTVEIPPVTDTTTVSSVSVHSIEASTATLGENSFSKVASAPVNTETSLRSTSSSSNHATESSGTVKSEASAEAIPSPPTSTDNRLSYSTEEAKGSTYANSGSTNNLMTESQVAAPTDSTSVLTANPVVTSTFDDKSSAAVNQPSKTKSIEESIGSLDSVNETNNGFIATLSQSEAPNSLIHSESISTTMAKTTDASINGDSAASNSQPTTLIQQVATSSYNQPLITTYAGSSSATKHPSWLLKFISVALFFFL</sequence>
<keyword evidence="20" id="KW-1185">Reference proteome</keyword>
<keyword evidence="8 17" id="KW-0732">Signal</keyword>
<evidence type="ECO:0000256" key="12">
    <source>
        <dbReference type="ARBA" id="ARBA00023136"/>
    </source>
</evidence>
<dbReference type="GO" id="GO:1903561">
    <property type="term" value="C:extracellular vesicle"/>
    <property type="evidence" value="ECO:0007669"/>
    <property type="project" value="TreeGrafter"/>
</dbReference>
<dbReference type="PANTHER" id="PTHR33793:SF2">
    <property type="entry name" value="AGGLUTININ-LIKE PROTEIN 6"/>
    <property type="match status" value="1"/>
</dbReference>
<dbReference type="GO" id="GO:0098609">
    <property type="term" value="P:cell-cell adhesion"/>
    <property type="evidence" value="ECO:0007669"/>
    <property type="project" value="TreeGrafter"/>
</dbReference>
<evidence type="ECO:0000256" key="1">
    <source>
        <dbReference type="ARBA" id="ARBA00004191"/>
    </source>
</evidence>
<feature type="compositionally biased region" description="Polar residues" evidence="16">
    <location>
        <begin position="959"/>
        <end position="969"/>
    </location>
</feature>
<feature type="region of interest" description="Disordered" evidence="16">
    <location>
        <begin position="758"/>
        <end position="780"/>
    </location>
</feature>
<keyword evidence="14" id="KW-0325">Glycoprotein</keyword>
<feature type="region of interest" description="Disordered" evidence="16">
    <location>
        <begin position="583"/>
        <end position="658"/>
    </location>
</feature>
<keyword evidence="9" id="KW-0677">Repeat</keyword>
<feature type="signal peptide" evidence="17">
    <location>
        <begin position="1"/>
        <end position="18"/>
    </location>
</feature>
<dbReference type="SUPFAM" id="SSF49401">
    <property type="entry name" value="Bacterial adhesins"/>
    <property type="match status" value="1"/>
</dbReference>
<keyword evidence="10" id="KW-0130">Cell adhesion</keyword>
<feature type="compositionally biased region" description="Low complexity" evidence="16">
    <location>
        <begin position="805"/>
        <end position="833"/>
    </location>
</feature>
<feature type="compositionally biased region" description="Polar residues" evidence="16">
    <location>
        <begin position="1209"/>
        <end position="1218"/>
    </location>
</feature>
<evidence type="ECO:0000256" key="9">
    <source>
        <dbReference type="ARBA" id="ARBA00022737"/>
    </source>
</evidence>
<feature type="compositionally biased region" description="Low complexity" evidence="16">
    <location>
        <begin position="451"/>
        <end position="464"/>
    </location>
</feature>
<feature type="region of interest" description="Disordered" evidence="16">
    <location>
        <begin position="1158"/>
        <end position="1218"/>
    </location>
</feature>
<evidence type="ECO:0000256" key="8">
    <source>
        <dbReference type="ARBA" id="ARBA00022729"/>
    </source>
</evidence>
<evidence type="ECO:0000256" key="2">
    <source>
        <dbReference type="ARBA" id="ARBA00004609"/>
    </source>
</evidence>
<dbReference type="EMBL" id="CM000310">
    <property type="protein sequence ID" value="EEQ44655.1"/>
    <property type="molecule type" value="Genomic_DNA"/>
</dbReference>
<dbReference type="InterPro" id="IPR024672">
    <property type="entry name" value="Agglutinin-like_N"/>
</dbReference>
<dbReference type="Pfam" id="PF11766">
    <property type="entry name" value="Candida_ALS_N"/>
    <property type="match status" value="1"/>
</dbReference>
<accession>C4YNZ6</accession>
<dbReference type="FunFam" id="2.60.40.1280:FF:000001">
    <property type="entry name" value="Agglutinin-like protein 3"/>
    <property type="match status" value="1"/>
</dbReference>
<keyword evidence="12" id="KW-0472">Membrane</keyword>
<gene>
    <name evidence="19" type="ORF">CAWG_02930</name>
</gene>
<feature type="compositionally biased region" description="Low complexity" evidence="16">
    <location>
        <begin position="1121"/>
        <end position="1130"/>
    </location>
</feature>
<feature type="compositionally biased region" description="Low complexity" evidence="16">
    <location>
        <begin position="898"/>
        <end position="915"/>
    </location>
</feature>
<evidence type="ECO:0000256" key="16">
    <source>
        <dbReference type="SAM" id="MobiDB-lite"/>
    </source>
</evidence>
<dbReference type="GO" id="GO:0043710">
    <property type="term" value="P:cell adhesion involved in multi-species biofilm formation"/>
    <property type="evidence" value="ECO:0007669"/>
    <property type="project" value="TreeGrafter"/>
</dbReference>
<dbReference type="GO" id="GO:0098552">
    <property type="term" value="C:side of membrane"/>
    <property type="evidence" value="ECO:0007669"/>
    <property type="project" value="UniProtKB-KW"/>
</dbReference>
<feature type="region of interest" description="Disordered" evidence="16">
    <location>
        <begin position="874"/>
        <end position="915"/>
    </location>
</feature>
<dbReference type="OrthoDB" id="3981162at2759"/>
<dbReference type="InterPro" id="IPR008440">
    <property type="entry name" value="Agglutinin-like_ALS_rpt"/>
</dbReference>
<keyword evidence="13" id="KW-1015">Disulfide bond</keyword>
<feature type="compositionally biased region" description="Low complexity" evidence="16">
    <location>
        <begin position="758"/>
        <end position="775"/>
    </location>
</feature>
<evidence type="ECO:0000256" key="5">
    <source>
        <dbReference type="ARBA" id="ARBA00022512"/>
    </source>
</evidence>
<feature type="compositionally biased region" description="Low complexity" evidence="16">
    <location>
        <begin position="940"/>
        <end position="958"/>
    </location>
</feature>
<organism evidence="19 20">
    <name type="scientific">Candida albicans (strain WO-1)</name>
    <name type="common">Yeast</name>
    <dbReference type="NCBI Taxonomy" id="294748"/>
    <lineage>
        <taxon>Eukaryota</taxon>
        <taxon>Fungi</taxon>
        <taxon>Dikarya</taxon>
        <taxon>Ascomycota</taxon>
        <taxon>Saccharomycotina</taxon>
        <taxon>Pichiomycetes</taxon>
        <taxon>Debaryomycetaceae</taxon>
        <taxon>Candida/Lodderomyces clade</taxon>
        <taxon>Candida</taxon>
    </lineage>
</organism>
<evidence type="ECO:0000256" key="14">
    <source>
        <dbReference type="ARBA" id="ARBA00023180"/>
    </source>
</evidence>
<keyword evidence="4" id="KW-1003">Cell membrane</keyword>
<feature type="region of interest" description="Disordered" evidence="16">
    <location>
        <begin position="804"/>
        <end position="833"/>
    </location>
</feature>
<comment type="similarity">
    <text evidence="3">Belongs to the ALS family.</text>
</comment>
<evidence type="ECO:0000313" key="19">
    <source>
        <dbReference type="EMBL" id="EEQ44655.1"/>
    </source>
</evidence>
<proteinExistence type="inferred from homology"/>
<reference evidence="19 20" key="1">
    <citation type="journal article" date="2009" name="Nature">
        <title>Evolution of pathogenicity and sexual reproduction in eight Candida genomes.</title>
        <authorList>
            <person name="Butler G."/>
            <person name="Rasmussen M.D."/>
            <person name="Lin M.F."/>
            <person name="Santos M.A."/>
            <person name="Sakthikumar S."/>
            <person name="Munro C.A."/>
            <person name="Rheinbay E."/>
            <person name="Grabherr M."/>
            <person name="Forche A."/>
            <person name="Reedy J.L."/>
            <person name="Agrafioti I."/>
            <person name="Arnaud M.B."/>
            <person name="Bates S."/>
            <person name="Brown A.J."/>
            <person name="Brunke S."/>
            <person name="Costanzo M.C."/>
            <person name="Fitzpatrick D.A."/>
            <person name="de Groot P.W."/>
            <person name="Harris D."/>
            <person name="Hoyer L.L."/>
            <person name="Hube B."/>
            <person name="Klis F.M."/>
            <person name="Kodira C."/>
            <person name="Lennard N."/>
            <person name="Logue M.E."/>
            <person name="Martin R."/>
            <person name="Neiman A.M."/>
            <person name="Nikolaou E."/>
            <person name="Quail M.A."/>
            <person name="Quinn J."/>
            <person name="Santos M.C."/>
            <person name="Schmitzberger F.F."/>
            <person name="Sherlock G."/>
            <person name="Shah P."/>
            <person name="Silverstein K.A."/>
            <person name="Skrzypek M.S."/>
            <person name="Soll D."/>
            <person name="Staggs R."/>
            <person name="Stansfield I."/>
            <person name="Stumpf M.P."/>
            <person name="Sudbery P.E."/>
            <person name="Srikantha T."/>
            <person name="Zeng Q."/>
            <person name="Berman J."/>
            <person name="Berriman M."/>
            <person name="Heitman J."/>
            <person name="Gow N.A."/>
            <person name="Lorenz M.C."/>
            <person name="Birren B.W."/>
            <person name="Kellis M."/>
            <person name="Cuomo C.A."/>
        </authorList>
    </citation>
    <scope>NUCLEOTIDE SEQUENCE [LARGE SCALE GENOMIC DNA]</scope>
    <source>
        <strain evidence="19 20">WO-1</strain>
    </source>
</reference>
<protein>
    <recommendedName>
        <fullName evidence="18">Agglutinin-like protein N-terminal domain-containing protein</fullName>
    </recommendedName>
</protein>
<keyword evidence="6" id="KW-0964">Secreted</keyword>
<evidence type="ECO:0000256" key="4">
    <source>
        <dbReference type="ARBA" id="ARBA00022475"/>
    </source>
</evidence>
<feature type="compositionally biased region" description="Polar residues" evidence="16">
    <location>
        <begin position="1022"/>
        <end position="1040"/>
    </location>
</feature>
<dbReference type="PANTHER" id="PTHR33793">
    <property type="entry name" value="ALPHA-AGGLUTININ"/>
    <property type="match status" value="1"/>
</dbReference>
<dbReference type="OMA" id="ASSNCQF"/>
<evidence type="ECO:0000256" key="15">
    <source>
        <dbReference type="ARBA" id="ARBA00023288"/>
    </source>
</evidence>
<dbReference type="GO" id="GO:0044011">
    <property type="term" value="P:single-species biofilm formation on inanimate substrate"/>
    <property type="evidence" value="ECO:0007669"/>
    <property type="project" value="TreeGrafter"/>
</dbReference>
<evidence type="ECO:0000256" key="10">
    <source>
        <dbReference type="ARBA" id="ARBA00022889"/>
    </source>
</evidence>
<dbReference type="Gene3D" id="2.60.40.1280">
    <property type="match status" value="1"/>
</dbReference>
<dbReference type="SMR" id="C4YNZ6"/>
<evidence type="ECO:0000256" key="11">
    <source>
        <dbReference type="ARBA" id="ARBA00023026"/>
    </source>
</evidence>
<dbReference type="Proteomes" id="UP000001429">
    <property type="component" value="Chromosome 3"/>
</dbReference>
<dbReference type="GO" id="GO:0030446">
    <property type="term" value="C:hyphal cell wall"/>
    <property type="evidence" value="ECO:0007669"/>
    <property type="project" value="TreeGrafter"/>
</dbReference>
<feature type="compositionally biased region" description="Polar residues" evidence="16">
    <location>
        <begin position="1192"/>
        <end position="1202"/>
    </location>
</feature>
<feature type="chain" id="PRO_5002946789" description="Agglutinin-like protein N-terminal domain-containing protein" evidence="17">
    <location>
        <begin position="19"/>
        <end position="1366"/>
    </location>
</feature>
<evidence type="ECO:0000256" key="6">
    <source>
        <dbReference type="ARBA" id="ARBA00022525"/>
    </source>
</evidence>
<dbReference type="SMART" id="SM01056">
    <property type="entry name" value="Candida_ALS_N"/>
    <property type="match status" value="1"/>
</dbReference>
<comment type="subcellular location">
    <subcellularLocation>
        <location evidence="2">Cell membrane</location>
        <topology evidence="2">Lipid-anchor</topology>
        <topology evidence="2">GPI-anchor</topology>
    </subcellularLocation>
    <subcellularLocation>
        <location evidence="1">Secreted</location>
        <location evidence="1">Cell wall</location>
    </subcellularLocation>
</comment>
<evidence type="ECO:0000256" key="13">
    <source>
        <dbReference type="ARBA" id="ARBA00023157"/>
    </source>
</evidence>
<feature type="region of interest" description="Disordered" evidence="16">
    <location>
        <begin position="928"/>
        <end position="976"/>
    </location>
</feature>
<feature type="region of interest" description="Disordered" evidence="16">
    <location>
        <begin position="996"/>
        <end position="1040"/>
    </location>
</feature>
<dbReference type="PaxDb" id="5476-C4YNZ6"/>
<dbReference type="GO" id="GO:0009986">
    <property type="term" value="C:cell surface"/>
    <property type="evidence" value="ECO:0007669"/>
    <property type="project" value="TreeGrafter"/>
</dbReference>
<feature type="region of interest" description="Disordered" evidence="16">
    <location>
        <begin position="449"/>
        <end position="470"/>
    </location>
</feature>
<dbReference type="InterPro" id="IPR011252">
    <property type="entry name" value="Fibrogen-bd_dom1"/>
</dbReference>
<dbReference type="InterPro" id="IPR033504">
    <property type="entry name" value="ALS"/>
</dbReference>
<feature type="domain" description="Agglutinin-like protein N-terminal" evidence="18">
    <location>
        <begin position="54"/>
        <end position="297"/>
    </location>
</feature>
<dbReference type="GO" id="GO:0043709">
    <property type="term" value="P:cell adhesion involved in single-species biofilm formation"/>
    <property type="evidence" value="ECO:0007669"/>
    <property type="project" value="TreeGrafter"/>
</dbReference>
<dbReference type="InterPro" id="IPR043063">
    <property type="entry name" value="Agglutinin-like_N_N2"/>
</dbReference>
<dbReference type="InterPro" id="IPR008966">
    <property type="entry name" value="Adhesion_dom_sf"/>
</dbReference>
<dbReference type="VEuPathDB" id="FungiDB:CAWG_02930"/>
<evidence type="ECO:0000256" key="3">
    <source>
        <dbReference type="ARBA" id="ARBA00007021"/>
    </source>
</evidence>
<evidence type="ECO:0000256" key="7">
    <source>
        <dbReference type="ARBA" id="ARBA00022622"/>
    </source>
</evidence>
<feature type="compositionally biased region" description="Low complexity" evidence="16">
    <location>
        <begin position="875"/>
        <end position="889"/>
    </location>
</feature>
<feature type="compositionally biased region" description="Low complexity" evidence="16">
    <location>
        <begin position="996"/>
        <end position="1021"/>
    </location>
</feature>
<feature type="compositionally biased region" description="Polar residues" evidence="16">
    <location>
        <begin position="1085"/>
        <end position="1107"/>
    </location>
</feature>
<evidence type="ECO:0000256" key="17">
    <source>
        <dbReference type="SAM" id="SignalP"/>
    </source>
</evidence>
<keyword evidence="15" id="KW-0449">Lipoprotein</keyword>
<dbReference type="Gene3D" id="2.60.40.2430">
    <property type="entry name" value="Agglutinin-like protein, N-terminal domain, N2 subdomain"/>
    <property type="match status" value="1"/>
</dbReference>
<keyword evidence="5" id="KW-0134">Cell wall</keyword>
<dbReference type="GO" id="GO:0030448">
    <property type="term" value="P:hyphal growth"/>
    <property type="evidence" value="ECO:0007669"/>
    <property type="project" value="TreeGrafter"/>
</dbReference>
<dbReference type="HOGENOM" id="CLU_257941_0_0_1"/>
<name>C4YNZ6_CANAW</name>
<keyword evidence="11" id="KW-0843">Virulence</keyword>
<evidence type="ECO:0000259" key="18">
    <source>
        <dbReference type="SMART" id="SM01056"/>
    </source>
</evidence>
<dbReference type="GO" id="GO:0005886">
    <property type="term" value="C:plasma membrane"/>
    <property type="evidence" value="ECO:0007669"/>
    <property type="project" value="UniProtKB-SubCell"/>
</dbReference>
<evidence type="ECO:0000313" key="20">
    <source>
        <dbReference type="Proteomes" id="UP000001429"/>
    </source>
</evidence>
<dbReference type="GO" id="GO:0030445">
    <property type="term" value="C:yeast-form cell wall"/>
    <property type="evidence" value="ECO:0007669"/>
    <property type="project" value="TreeGrafter"/>
</dbReference>
<feature type="region of interest" description="Disordered" evidence="16">
    <location>
        <begin position="1081"/>
        <end position="1130"/>
    </location>
</feature>